<gene>
    <name evidence="3" type="ORF">Afil01_30310</name>
</gene>
<protein>
    <submittedName>
        <fullName evidence="3">Membrane protein</fullName>
    </submittedName>
</protein>
<keyword evidence="2" id="KW-1133">Transmembrane helix</keyword>
<dbReference type="Proteomes" id="UP001165079">
    <property type="component" value="Unassembled WGS sequence"/>
</dbReference>
<keyword evidence="4" id="KW-1185">Reference proteome</keyword>
<dbReference type="EMBL" id="BSTX01000002">
    <property type="protein sequence ID" value="GLZ78224.1"/>
    <property type="molecule type" value="Genomic_DNA"/>
</dbReference>
<dbReference type="Pfam" id="PF14333">
    <property type="entry name" value="DUF4389"/>
    <property type="match status" value="2"/>
</dbReference>
<keyword evidence="2" id="KW-0812">Transmembrane</keyword>
<comment type="caution">
    <text evidence="3">The sequence shown here is derived from an EMBL/GenBank/DDBJ whole genome shotgun (WGS) entry which is preliminary data.</text>
</comment>
<evidence type="ECO:0000256" key="2">
    <source>
        <dbReference type="SAM" id="Phobius"/>
    </source>
</evidence>
<feature type="transmembrane region" description="Helical" evidence="2">
    <location>
        <begin position="29"/>
        <end position="55"/>
    </location>
</feature>
<sequence length="235" mass="26354">MNEQALVLSGRTGEPLSRWLWLVKWLLLIPHYIVLLFLWAAFVVLTIVAYVAVVFTGRYPRGIFDLNVGILRWNWRVQYYGYSALGTDRYPPFTLSDDPSYPARLTIEYPERLARWRPLVHWLLAIPHLVLISALASGPTWTMREASGGERTAESFGFIALAVLILALGLLFTGRRAQGLYDLLLGIARWGYRTLAYVALLTDAYPPFRLDQGDDAPPPSEAPIDAAPEPPGAVT</sequence>
<dbReference type="AlphaFoldDB" id="A0A9W6SJJ6"/>
<accession>A0A9W6SJJ6</accession>
<dbReference type="InterPro" id="IPR025498">
    <property type="entry name" value="DUF4389"/>
</dbReference>
<feature type="transmembrane region" description="Helical" evidence="2">
    <location>
        <begin position="119"/>
        <end position="136"/>
    </location>
</feature>
<evidence type="ECO:0000313" key="3">
    <source>
        <dbReference type="EMBL" id="GLZ78224.1"/>
    </source>
</evidence>
<evidence type="ECO:0000256" key="1">
    <source>
        <dbReference type="SAM" id="MobiDB-lite"/>
    </source>
</evidence>
<keyword evidence="2" id="KW-0472">Membrane</keyword>
<reference evidence="3" key="1">
    <citation type="submission" date="2023-03" db="EMBL/GenBank/DDBJ databases">
        <title>Actinorhabdospora filicis NBRC 111898.</title>
        <authorList>
            <person name="Ichikawa N."/>
            <person name="Sato H."/>
            <person name="Tonouchi N."/>
        </authorList>
    </citation>
    <scope>NUCLEOTIDE SEQUENCE</scope>
    <source>
        <strain evidence="3">NBRC 111898</strain>
    </source>
</reference>
<evidence type="ECO:0000313" key="4">
    <source>
        <dbReference type="Proteomes" id="UP001165079"/>
    </source>
</evidence>
<organism evidence="3 4">
    <name type="scientific">Actinorhabdospora filicis</name>
    <dbReference type="NCBI Taxonomy" id="1785913"/>
    <lineage>
        <taxon>Bacteria</taxon>
        <taxon>Bacillati</taxon>
        <taxon>Actinomycetota</taxon>
        <taxon>Actinomycetes</taxon>
        <taxon>Micromonosporales</taxon>
        <taxon>Micromonosporaceae</taxon>
        <taxon>Actinorhabdospora</taxon>
    </lineage>
</organism>
<dbReference type="RefSeq" id="WP_285663392.1">
    <property type="nucleotide sequence ID" value="NZ_BSTX01000002.1"/>
</dbReference>
<name>A0A9W6SJJ6_9ACTN</name>
<proteinExistence type="predicted"/>
<feature type="transmembrane region" description="Helical" evidence="2">
    <location>
        <begin position="156"/>
        <end position="174"/>
    </location>
</feature>
<feature type="region of interest" description="Disordered" evidence="1">
    <location>
        <begin position="211"/>
        <end position="235"/>
    </location>
</feature>